<sequence length="232" mass="25637">MHFAPERVSLTPVPVDIGGFKAYGLSANGEYATVDENRLGYVSVPEGSIAEPTVRTNVQLPTHYLIEHFSGAMGLQSEDLILMSYRSGHGIQVNTSNGPMVLTYDACQPSFTNVNFCAELEPHGTLVINAQRVGLSQELSIRADGKLVFVGQWLLDTDEVPMKISVSKSLDKHLDGLLDLMPKMIEASYEYFWSRGQALSWDPVRQRMTLSYGEWTTSYSGPTPPDVIFTPC</sequence>
<name>A0A7J6KX16_PERCH</name>
<comment type="caution">
    <text evidence="1">The sequence shown here is derived from an EMBL/GenBank/DDBJ whole genome shotgun (WGS) entry which is preliminary data.</text>
</comment>
<accession>A0A7J6KX16</accession>
<reference evidence="1 2" key="1">
    <citation type="submission" date="2020-04" db="EMBL/GenBank/DDBJ databases">
        <title>Perkinsus chesapeaki whole genome sequence.</title>
        <authorList>
            <person name="Bogema D.R."/>
        </authorList>
    </citation>
    <scope>NUCLEOTIDE SEQUENCE [LARGE SCALE GENOMIC DNA]</scope>
    <source>
        <strain evidence="1">ATCC PRA-425</strain>
    </source>
</reference>
<keyword evidence="2" id="KW-1185">Reference proteome</keyword>
<dbReference type="AlphaFoldDB" id="A0A7J6KX16"/>
<dbReference type="Proteomes" id="UP000591131">
    <property type="component" value="Unassembled WGS sequence"/>
</dbReference>
<gene>
    <name evidence="1" type="ORF">FOL47_000375</name>
</gene>
<protein>
    <submittedName>
        <fullName evidence="1">Uncharacterized protein</fullName>
    </submittedName>
</protein>
<dbReference type="EMBL" id="JAAPAO010001058">
    <property type="protein sequence ID" value="KAF4651467.1"/>
    <property type="molecule type" value="Genomic_DNA"/>
</dbReference>
<organism evidence="1 2">
    <name type="scientific">Perkinsus chesapeaki</name>
    <name type="common">Clam parasite</name>
    <name type="synonym">Perkinsus andrewsi</name>
    <dbReference type="NCBI Taxonomy" id="330153"/>
    <lineage>
        <taxon>Eukaryota</taxon>
        <taxon>Sar</taxon>
        <taxon>Alveolata</taxon>
        <taxon>Perkinsozoa</taxon>
        <taxon>Perkinsea</taxon>
        <taxon>Perkinsida</taxon>
        <taxon>Perkinsidae</taxon>
        <taxon>Perkinsus</taxon>
    </lineage>
</organism>
<evidence type="ECO:0000313" key="2">
    <source>
        <dbReference type="Proteomes" id="UP000591131"/>
    </source>
</evidence>
<evidence type="ECO:0000313" key="1">
    <source>
        <dbReference type="EMBL" id="KAF4651467.1"/>
    </source>
</evidence>
<proteinExistence type="predicted"/>